<keyword evidence="6" id="KW-0378">Hydrolase</keyword>
<dbReference type="GO" id="GO:0004527">
    <property type="term" value="F:exonuclease activity"/>
    <property type="evidence" value="ECO:0007669"/>
    <property type="project" value="UniProtKB-KW"/>
</dbReference>
<evidence type="ECO:0000256" key="6">
    <source>
        <dbReference type="ARBA" id="ARBA00022801"/>
    </source>
</evidence>
<dbReference type="Proteomes" id="UP000832072">
    <property type="component" value="Segment"/>
</dbReference>
<evidence type="ECO:0000256" key="3">
    <source>
        <dbReference type="ARBA" id="ARBA00022695"/>
    </source>
</evidence>
<dbReference type="PRINTS" id="PR00106">
    <property type="entry name" value="DNAPOLB"/>
</dbReference>
<evidence type="ECO:0000313" key="15">
    <source>
        <dbReference type="EMBL" id="UNY47019.1"/>
    </source>
</evidence>
<evidence type="ECO:0000256" key="2">
    <source>
        <dbReference type="ARBA" id="ARBA00022679"/>
    </source>
</evidence>
<evidence type="ECO:0000259" key="14">
    <source>
        <dbReference type="Pfam" id="PF03104"/>
    </source>
</evidence>
<evidence type="ECO:0000256" key="8">
    <source>
        <dbReference type="ARBA" id="ARBA00022932"/>
    </source>
</evidence>
<evidence type="ECO:0000256" key="5">
    <source>
        <dbReference type="ARBA" id="ARBA00022722"/>
    </source>
</evidence>
<dbReference type="GO" id="GO:0003677">
    <property type="term" value="F:DNA binding"/>
    <property type="evidence" value="ECO:0007669"/>
    <property type="project" value="UniProtKB-KW"/>
</dbReference>
<dbReference type="GO" id="GO:0003887">
    <property type="term" value="F:DNA-directed DNA polymerase activity"/>
    <property type="evidence" value="ECO:0007669"/>
    <property type="project" value="UniProtKB-KW"/>
</dbReference>
<feature type="domain" description="DNA-directed DNA polymerase family B exonuclease" evidence="14">
    <location>
        <begin position="94"/>
        <end position="273"/>
    </location>
</feature>
<dbReference type="InterPro" id="IPR006172">
    <property type="entry name" value="DNA-dir_DNA_pol_B"/>
</dbReference>
<evidence type="ECO:0000256" key="1">
    <source>
        <dbReference type="ARBA" id="ARBA00005755"/>
    </source>
</evidence>
<dbReference type="Gene3D" id="3.90.1600.10">
    <property type="entry name" value="Palm domain of DNA polymerase"/>
    <property type="match status" value="1"/>
</dbReference>
<reference evidence="15 16" key="1">
    <citation type="submission" date="2022-02" db="EMBL/GenBank/DDBJ databases">
        <authorList>
            <person name="Tian F."/>
            <person name="Li J."/>
            <person name="Li F."/>
            <person name="Tong Y."/>
        </authorList>
    </citation>
    <scope>NUCLEOTIDE SEQUENCE [LARGE SCALE GENOMIC DNA]</scope>
</reference>
<dbReference type="PROSITE" id="PS00116">
    <property type="entry name" value="DNA_POLYMERASE_B"/>
    <property type="match status" value="1"/>
</dbReference>
<dbReference type="InterPro" id="IPR006134">
    <property type="entry name" value="DNA-dir_DNA_pol_B_multi_dom"/>
</dbReference>
<dbReference type="PANTHER" id="PTHR10322:SF23">
    <property type="entry name" value="DNA POLYMERASE DELTA CATALYTIC SUBUNIT"/>
    <property type="match status" value="1"/>
</dbReference>
<keyword evidence="10 12" id="KW-0238">DNA-binding</keyword>
<organism evidence="15 16">
    <name type="scientific">Cronobacter phage LPCS28</name>
    <dbReference type="NCBI Taxonomy" id="2924885"/>
    <lineage>
        <taxon>Viruses</taxon>
        <taxon>Duplodnaviria</taxon>
        <taxon>Heunggongvirae</taxon>
        <taxon>Uroviricota</taxon>
        <taxon>Caudoviricetes</taxon>
        <taxon>Pantevenvirales</taxon>
        <taxon>Straboviridae</taxon>
        <taxon>Nanhuvirus</taxon>
        <taxon>Nanhuvirus LPCS28</taxon>
    </lineage>
</organism>
<dbReference type="InterPro" id="IPR036397">
    <property type="entry name" value="RNaseH_sf"/>
</dbReference>
<dbReference type="GO" id="GO:0000166">
    <property type="term" value="F:nucleotide binding"/>
    <property type="evidence" value="ECO:0007669"/>
    <property type="project" value="InterPro"/>
</dbReference>
<dbReference type="EMBL" id="OM638103">
    <property type="protein sequence ID" value="UNY47019.1"/>
    <property type="molecule type" value="Genomic_DNA"/>
</dbReference>
<keyword evidence="9" id="KW-1194">Viral DNA replication</keyword>
<feature type="domain" description="DNA-directed DNA polymerase family B multifunctional" evidence="13">
    <location>
        <begin position="355"/>
        <end position="469"/>
    </location>
</feature>
<dbReference type="SUPFAM" id="SSF53098">
    <property type="entry name" value="Ribonuclease H-like"/>
    <property type="match status" value="1"/>
</dbReference>
<dbReference type="SUPFAM" id="SSF56672">
    <property type="entry name" value="DNA/RNA polymerases"/>
    <property type="match status" value="1"/>
</dbReference>
<sequence>MNQYYTNVELIGNYILERYLVDGVEHRRKVPFEPSLFHHCQETSPYKDIYNRNVREKFFDSISDARKWKKDMSEFGKEVMGMDDFILQYLYKNYTSEIKFDIGEIDIANVDIEVVSKDGFPEPSICRWEIDAITHFSSLRNTYFVFSTRKWCKAKSILPERILDRVDYQYFETEKEMMIAYINFWRQNTPNVLTGWNVERFDLPYIINRIKKLWGDKAPDKLSPWGKIEEKTVYNMAGAEEQVYKIVGVNLIDYLELYKKFTFTTRPSYKLGYIGEVELGDTKLEFDGPLWQLAEQDPQTYVDYNIKDVDLVVRLDDRLNLFLLVLSVSYYARVNYNNVFSPLKTWDGIIHYSLMQQNKIIPENKKHSKEDYGGAFVKDPIMGYHRWLVSFDLTSLYPMLLMQYNISPETLSDYFTPGDLEEFIEKTFDWNRMDYSCTPNGMMYLKTKRGVIPTEIEKVFKQRKDHKNTSFKFNFMHEKAKLALHENANGTETIDDIYSLLGKEVEDLKLLSKETLESIIPLSAKLEKIHDVQQQARKVLINSLYGALGNEFFRYYDIRNAEAVTSSGRLSIRWIERKLNEYFNKIIGTTAVDYVVYIDTDSVYLRLGDLVDKVCEMKKIKESDWTKLQWVDFLDKFAKDKVEPYILKSYEELAEYMNAYEQKMFMDREAIADTGFWTAKKRYCLNVWDNEGKRIYDEEGKLKSKLKIMGIETQRSSTPPFVAKSLKESIRLILQTDEQTLQEHVAKVSSEYRSRPYQDISSVTSANNIEKYSDKYYNPLKGCLGHIKGVLAYNRMSVSFNEVDPIRSGEKVQLLLLKPNNPTRSEIIAYPSGGKIPDEFALDLKNIINYNLMYEKHFLKPLLNICGSINWKHEPSNDLSSIFDI</sequence>
<dbReference type="InterPro" id="IPR006133">
    <property type="entry name" value="DNA-dir_DNA_pol_B_exonuc"/>
</dbReference>
<dbReference type="PANTHER" id="PTHR10322">
    <property type="entry name" value="DNA POLYMERASE CATALYTIC SUBUNIT"/>
    <property type="match status" value="1"/>
</dbReference>
<dbReference type="Gene3D" id="3.40.1820.10">
    <property type="entry name" value="DnaQ-like 3'-5' exonuclease"/>
    <property type="match status" value="1"/>
</dbReference>
<dbReference type="InterPro" id="IPR050240">
    <property type="entry name" value="DNA_pol_type-B"/>
</dbReference>
<comment type="similarity">
    <text evidence="1 12">Belongs to the DNA polymerase type-B family.</text>
</comment>
<evidence type="ECO:0000256" key="11">
    <source>
        <dbReference type="ARBA" id="ARBA00049244"/>
    </source>
</evidence>
<dbReference type="Gene3D" id="3.30.420.10">
    <property type="entry name" value="Ribonuclease H-like superfamily/Ribonuclease H"/>
    <property type="match status" value="1"/>
</dbReference>
<keyword evidence="16" id="KW-1185">Reference proteome</keyword>
<evidence type="ECO:0000256" key="9">
    <source>
        <dbReference type="ARBA" id="ARBA00023109"/>
    </source>
</evidence>
<name>A0AAE9G9I5_9CAUD</name>
<accession>A0AAE9G9I5</accession>
<dbReference type="InterPro" id="IPR012337">
    <property type="entry name" value="RNaseH-like_sf"/>
</dbReference>
<evidence type="ECO:0000259" key="13">
    <source>
        <dbReference type="Pfam" id="PF00136"/>
    </source>
</evidence>
<comment type="catalytic activity">
    <reaction evidence="11 12">
        <text>DNA(n) + a 2'-deoxyribonucleoside 5'-triphosphate = DNA(n+1) + diphosphate</text>
        <dbReference type="Rhea" id="RHEA:22508"/>
        <dbReference type="Rhea" id="RHEA-COMP:17339"/>
        <dbReference type="Rhea" id="RHEA-COMP:17340"/>
        <dbReference type="ChEBI" id="CHEBI:33019"/>
        <dbReference type="ChEBI" id="CHEBI:61560"/>
        <dbReference type="ChEBI" id="CHEBI:173112"/>
        <dbReference type="EC" id="2.7.7.7"/>
    </reaction>
</comment>
<protein>
    <recommendedName>
        <fullName evidence="12">DNA polymerase</fullName>
        <ecNumber evidence="12">2.7.7.7</ecNumber>
    </recommendedName>
</protein>
<keyword evidence="7" id="KW-0269">Exonuclease</keyword>
<keyword evidence="4 12" id="KW-0235">DNA replication</keyword>
<dbReference type="SMART" id="SM00486">
    <property type="entry name" value="POLBc"/>
    <property type="match status" value="1"/>
</dbReference>
<dbReference type="Gene3D" id="1.20.1280.300">
    <property type="match status" value="1"/>
</dbReference>
<evidence type="ECO:0000256" key="7">
    <source>
        <dbReference type="ARBA" id="ARBA00022839"/>
    </source>
</evidence>
<dbReference type="InterPro" id="IPR043502">
    <property type="entry name" value="DNA/RNA_pol_sf"/>
</dbReference>
<keyword evidence="5" id="KW-0540">Nuclease</keyword>
<dbReference type="InterPro" id="IPR017964">
    <property type="entry name" value="DNA-dir_DNA_pol_B_CS"/>
</dbReference>
<dbReference type="Pfam" id="PF00136">
    <property type="entry name" value="DNA_pol_B"/>
    <property type="match status" value="2"/>
</dbReference>
<dbReference type="Gene3D" id="3.30.342.10">
    <property type="entry name" value="DNA Polymerase, chain B, domain 1"/>
    <property type="match status" value="1"/>
</dbReference>
<dbReference type="GO" id="GO:0039693">
    <property type="term" value="P:viral DNA genome replication"/>
    <property type="evidence" value="ECO:0007669"/>
    <property type="project" value="UniProtKB-KW"/>
</dbReference>
<evidence type="ECO:0000256" key="4">
    <source>
        <dbReference type="ARBA" id="ARBA00022705"/>
    </source>
</evidence>
<evidence type="ECO:0000256" key="12">
    <source>
        <dbReference type="RuleBase" id="RU000442"/>
    </source>
</evidence>
<keyword evidence="3 12" id="KW-0548">Nucleotidyltransferase</keyword>
<evidence type="ECO:0000313" key="16">
    <source>
        <dbReference type="Proteomes" id="UP000832072"/>
    </source>
</evidence>
<dbReference type="EC" id="2.7.7.7" evidence="12"/>
<dbReference type="Gene3D" id="1.10.287.690">
    <property type="entry name" value="Helix hairpin bin"/>
    <property type="match status" value="1"/>
</dbReference>
<proteinExistence type="inferred from homology"/>
<dbReference type="Pfam" id="PF03104">
    <property type="entry name" value="DNA_pol_B_exo1"/>
    <property type="match status" value="1"/>
</dbReference>
<keyword evidence="8 12" id="KW-0239">DNA-directed DNA polymerase</keyword>
<keyword evidence="2 12" id="KW-0808">Transferase</keyword>
<gene>
    <name evidence="15" type="ORF">EHEKIMEA_00137</name>
</gene>
<dbReference type="GO" id="GO:0006261">
    <property type="term" value="P:DNA-templated DNA replication"/>
    <property type="evidence" value="ECO:0007669"/>
    <property type="project" value="TreeGrafter"/>
</dbReference>
<evidence type="ECO:0000256" key="10">
    <source>
        <dbReference type="ARBA" id="ARBA00023125"/>
    </source>
</evidence>
<feature type="domain" description="DNA-directed DNA polymerase family B multifunctional" evidence="13">
    <location>
        <begin position="525"/>
        <end position="608"/>
    </location>
</feature>
<dbReference type="InterPro" id="IPR023211">
    <property type="entry name" value="DNA_pol_palm_dom_sf"/>
</dbReference>